<gene>
    <name evidence="1" type="ORF">BDY19DRAFT_997600</name>
</gene>
<name>A0ACB8TR61_9APHY</name>
<comment type="caution">
    <text evidence="1">The sequence shown here is derived from an EMBL/GenBank/DDBJ whole genome shotgun (WGS) entry which is preliminary data.</text>
</comment>
<protein>
    <submittedName>
        <fullName evidence="1">FAD binding domain-containing protein</fullName>
    </submittedName>
</protein>
<dbReference type="Proteomes" id="UP001055072">
    <property type="component" value="Unassembled WGS sequence"/>
</dbReference>
<proteinExistence type="predicted"/>
<evidence type="ECO:0000313" key="2">
    <source>
        <dbReference type="Proteomes" id="UP001055072"/>
    </source>
</evidence>
<keyword evidence="2" id="KW-1185">Reference proteome</keyword>
<evidence type="ECO:0000313" key="1">
    <source>
        <dbReference type="EMBL" id="KAI0084530.1"/>
    </source>
</evidence>
<sequence length="608" mass="68058">MQSPSEKASFVDVLVVGAGPSGSMLAFSLMKAGVSTRIIDKKDVPVDRGHADALQPRVLEVLRSHGLADRAIARGNKINTTAIWHPGPDGGIERAGRIPNITAPRGLYPFNLTNHQGAHEAIFTDEMPKYGGIVERPYEPCALTIDEEKVDDADAYPVTVQIQNVHEPSETETIRAKYVVGADGAHSWVRKALDIQAVGDHTDRCWGVIDFVPDTNYPDIRCTSQVHSSTGFCLIVPREDDMVRLYIPLDETERYLDPVTKRVNIAAVNPDDLLDISKRAFQPYYMNAKQGYHWFTVYVVGQRVTQRYSAFNRVFLSGDACHTHSPKAGQGMNAGINDAHNLAWKLAYVIRKWADRKLLDTYEYERRQFAVDLINFDKKYVAMFESMAKNGQDKIDPVLHSKMVQTFGLFKNGIGIHYAESAIVKNPSQTIAKNVTVGKRFPPEMILVARDDKVTQIHDILPSDARFKVLIFTGDIYTAGRRDTVQSIADKFVEAKLCTERSYVGRNSIESTRMVHTFPILKGLKGDVRYWDVPDSLYRHWTDVFLDDVDITGEHGGKAYQNFGISDEGALVVVRPDGYVGLVAQLSDAESVLGYFREWEIPMGTKTV</sequence>
<dbReference type="EMBL" id="MU274941">
    <property type="protein sequence ID" value="KAI0084530.1"/>
    <property type="molecule type" value="Genomic_DNA"/>
</dbReference>
<organism evidence="1 2">
    <name type="scientific">Irpex rosettiformis</name>
    <dbReference type="NCBI Taxonomy" id="378272"/>
    <lineage>
        <taxon>Eukaryota</taxon>
        <taxon>Fungi</taxon>
        <taxon>Dikarya</taxon>
        <taxon>Basidiomycota</taxon>
        <taxon>Agaricomycotina</taxon>
        <taxon>Agaricomycetes</taxon>
        <taxon>Polyporales</taxon>
        <taxon>Irpicaceae</taxon>
        <taxon>Irpex</taxon>
    </lineage>
</organism>
<accession>A0ACB8TR61</accession>
<reference evidence="1" key="1">
    <citation type="journal article" date="2021" name="Environ. Microbiol.">
        <title>Gene family expansions and transcriptome signatures uncover fungal adaptations to wood decay.</title>
        <authorList>
            <person name="Hage H."/>
            <person name="Miyauchi S."/>
            <person name="Viragh M."/>
            <person name="Drula E."/>
            <person name="Min B."/>
            <person name="Chaduli D."/>
            <person name="Navarro D."/>
            <person name="Favel A."/>
            <person name="Norest M."/>
            <person name="Lesage-Meessen L."/>
            <person name="Balint B."/>
            <person name="Merenyi Z."/>
            <person name="de Eugenio L."/>
            <person name="Morin E."/>
            <person name="Martinez A.T."/>
            <person name="Baldrian P."/>
            <person name="Stursova M."/>
            <person name="Martinez M.J."/>
            <person name="Novotny C."/>
            <person name="Magnuson J.K."/>
            <person name="Spatafora J.W."/>
            <person name="Maurice S."/>
            <person name="Pangilinan J."/>
            <person name="Andreopoulos W."/>
            <person name="LaButti K."/>
            <person name="Hundley H."/>
            <person name="Na H."/>
            <person name="Kuo A."/>
            <person name="Barry K."/>
            <person name="Lipzen A."/>
            <person name="Henrissat B."/>
            <person name="Riley R."/>
            <person name="Ahrendt S."/>
            <person name="Nagy L.G."/>
            <person name="Grigoriev I.V."/>
            <person name="Martin F."/>
            <person name="Rosso M.N."/>
        </authorList>
    </citation>
    <scope>NUCLEOTIDE SEQUENCE</scope>
    <source>
        <strain evidence="1">CBS 384.51</strain>
    </source>
</reference>